<dbReference type="STRING" id="1231343.Absy_027_160"/>
<dbReference type="GO" id="GO:0051131">
    <property type="term" value="P:chaperone-mediated protein complex assembly"/>
    <property type="evidence" value="ECO:0007669"/>
    <property type="project" value="TreeGrafter"/>
</dbReference>
<accession>A0A270BXD2</accession>
<dbReference type="RefSeq" id="WP_084597127.1">
    <property type="nucleotide sequence ID" value="NZ_BAMZ01000027.1"/>
</dbReference>
<dbReference type="InterPro" id="IPR003593">
    <property type="entry name" value="AAA+_ATPase"/>
</dbReference>
<dbReference type="GO" id="GO:0003697">
    <property type="term" value="F:single-stranded DNA binding"/>
    <property type="evidence" value="ECO:0007669"/>
    <property type="project" value="TreeGrafter"/>
</dbReference>
<evidence type="ECO:0000313" key="3">
    <source>
        <dbReference type="Proteomes" id="UP000216033"/>
    </source>
</evidence>
<dbReference type="Pfam" id="PF00004">
    <property type="entry name" value="AAA"/>
    <property type="match status" value="1"/>
</dbReference>
<organism evidence="2 3">
    <name type="scientific">Acetobacter syzygii</name>
    <dbReference type="NCBI Taxonomy" id="146476"/>
    <lineage>
        <taxon>Bacteria</taxon>
        <taxon>Pseudomonadati</taxon>
        <taxon>Pseudomonadota</taxon>
        <taxon>Alphaproteobacteria</taxon>
        <taxon>Acetobacterales</taxon>
        <taxon>Acetobacteraceae</taxon>
        <taxon>Acetobacter</taxon>
    </lineage>
</organism>
<reference evidence="2 3" key="1">
    <citation type="submission" date="2017-04" db="EMBL/GenBank/DDBJ databases">
        <title>Kefir bacterial isolates.</title>
        <authorList>
            <person name="Kim Y."/>
            <person name="Blasche S."/>
            <person name="Patil K.R."/>
        </authorList>
    </citation>
    <scope>NUCLEOTIDE SEQUENCE [LARGE SCALE GENOMIC DNA]</scope>
    <source>
        <strain evidence="2 3">KR-2</strain>
    </source>
</reference>
<dbReference type="AlphaFoldDB" id="A0A270BXD2"/>
<dbReference type="InterPro" id="IPR027065">
    <property type="entry name" value="Lon_Prtase"/>
</dbReference>
<comment type="caution">
    <text evidence="2">The sequence shown here is derived from an EMBL/GenBank/DDBJ whole genome shotgun (WGS) entry which is preliminary data.</text>
</comment>
<dbReference type="GeneID" id="98303374"/>
<dbReference type="InterPro" id="IPR027417">
    <property type="entry name" value="P-loop_NTPase"/>
</dbReference>
<dbReference type="GO" id="GO:0016887">
    <property type="term" value="F:ATP hydrolysis activity"/>
    <property type="evidence" value="ECO:0007669"/>
    <property type="project" value="InterPro"/>
</dbReference>
<dbReference type="GO" id="GO:0004252">
    <property type="term" value="F:serine-type endopeptidase activity"/>
    <property type="evidence" value="ECO:0007669"/>
    <property type="project" value="InterPro"/>
</dbReference>
<dbReference type="InterPro" id="IPR003959">
    <property type="entry name" value="ATPase_AAA_core"/>
</dbReference>
<name>A0A270BXD2_9PROT</name>
<dbReference type="GO" id="GO:0006515">
    <property type="term" value="P:protein quality control for misfolded or incompletely synthesized proteins"/>
    <property type="evidence" value="ECO:0007669"/>
    <property type="project" value="TreeGrafter"/>
</dbReference>
<gene>
    <name evidence="2" type="ORF">B9K05_01225</name>
</gene>
<dbReference type="Proteomes" id="UP000216033">
    <property type="component" value="Unassembled WGS sequence"/>
</dbReference>
<sequence>MSDNHSTRDKLSPTLTEVLRRRTALMRAAREKRYENESLRSAEGVPDGGYVRLLEKGYSFPAVSADRHGGADPYEQARKLAFPVRIHQPATVRSDLAALQARFPHALAAVHALAMADLTRMTLGVSGVFRPILLVGPPGCGKSTLARVWHKMLGYPCMTMNVAALSDVMAFTGTHPTYSNPKPSVIVDYMARHEIANPCIILDEIDKSPEGGRNGSIKNVLLQFLEPGEARTFRDICLNAEVDLSRVRWVMTANVLERVPLPLRSRCQIVHVPSPDRKHAIGLSRQMAEAILTEMGLDRRWITFDGVEEVLLQEHFRGDLRHLRMMVDLFIRERLTSLTMC</sequence>
<dbReference type="Gene3D" id="3.40.50.300">
    <property type="entry name" value="P-loop containing nucleotide triphosphate hydrolases"/>
    <property type="match status" value="1"/>
</dbReference>
<protein>
    <recommendedName>
        <fullName evidence="1">AAA+ ATPase domain-containing protein</fullName>
    </recommendedName>
</protein>
<dbReference type="GO" id="GO:0004176">
    <property type="term" value="F:ATP-dependent peptidase activity"/>
    <property type="evidence" value="ECO:0007669"/>
    <property type="project" value="InterPro"/>
</dbReference>
<evidence type="ECO:0000313" key="2">
    <source>
        <dbReference type="EMBL" id="PAL29301.1"/>
    </source>
</evidence>
<keyword evidence="3" id="KW-1185">Reference proteome</keyword>
<dbReference type="PANTHER" id="PTHR43718">
    <property type="entry name" value="LON PROTEASE"/>
    <property type="match status" value="1"/>
</dbReference>
<dbReference type="SUPFAM" id="SSF52540">
    <property type="entry name" value="P-loop containing nucleoside triphosphate hydrolases"/>
    <property type="match status" value="1"/>
</dbReference>
<evidence type="ECO:0000259" key="1">
    <source>
        <dbReference type="SMART" id="SM00382"/>
    </source>
</evidence>
<dbReference type="GO" id="GO:0007005">
    <property type="term" value="P:mitochondrion organization"/>
    <property type="evidence" value="ECO:0007669"/>
    <property type="project" value="TreeGrafter"/>
</dbReference>
<dbReference type="SMART" id="SM00382">
    <property type="entry name" value="AAA"/>
    <property type="match status" value="1"/>
</dbReference>
<dbReference type="GO" id="GO:0005524">
    <property type="term" value="F:ATP binding"/>
    <property type="evidence" value="ECO:0007669"/>
    <property type="project" value="InterPro"/>
</dbReference>
<dbReference type="OrthoDB" id="5297432at2"/>
<dbReference type="EMBL" id="NDFP01000001">
    <property type="protein sequence ID" value="PAL29301.1"/>
    <property type="molecule type" value="Genomic_DNA"/>
</dbReference>
<proteinExistence type="predicted"/>
<feature type="domain" description="AAA+ ATPase" evidence="1">
    <location>
        <begin position="128"/>
        <end position="275"/>
    </location>
</feature>
<dbReference type="PANTHER" id="PTHR43718:SF2">
    <property type="entry name" value="LON PROTEASE HOMOLOG, MITOCHONDRIAL"/>
    <property type="match status" value="1"/>
</dbReference>